<evidence type="ECO:0000313" key="2">
    <source>
        <dbReference type="EMBL" id="GMS86225.1"/>
    </source>
</evidence>
<protein>
    <recommendedName>
        <fullName evidence="4">ShK domain-containing protein</fullName>
    </recommendedName>
</protein>
<feature type="non-terminal residue" evidence="2">
    <location>
        <position position="207"/>
    </location>
</feature>
<gene>
    <name evidence="2" type="ORF">PENTCL1PPCAC_8400</name>
</gene>
<evidence type="ECO:0000313" key="3">
    <source>
        <dbReference type="Proteomes" id="UP001432027"/>
    </source>
</evidence>
<organism evidence="2 3">
    <name type="scientific">Pristionchus entomophagus</name>
    <dbReference type="NCBI Taxonomy" id="358040"/>
    <lineage>
        <taxon>Eukaryota</taxon>
        <taxon>Metazoa</taxon>
        <taxon>Ecdysozoa</taxon>
        <taxon>Nematoda</taxon>
        <taxon>Chromadorea</taxon>
        <taxon>Rhabditida</taxon>
        <taxon>Rhabditina</taxon>
        <taxon>Diplogasteromorpha</taxon>
        <taxon>Diplogasteroidea</taxon>
        <taxon>Neodiplogasteridae</taxon>
        <taxon>Pristionchus</taxon>
    </lineage>
</organism>
<dbReference type="AlphaFoldDB" id="A0AAV5ST21"/>
<feature type="non-terminal residue" evidence="2">
    <location>
        <position position="1"/>
    </location>
</feature>
<proteinExistence type="predicted"/>
<evidence type="ECO:0008006" key="4">
    <source>
        <dbReference type="Google" id="ProtNLM"/>
    </source>
</evidence>
<accession>A0AAV5ST21</accession>
<sequence length="207" mass="23211">HYTMLLRLLSIVVLFNVVHAVVENPCKDKLSSLYCHDAAASCAVIFQQTGGEPNPNCFDTTNPDHVFADSCRATCQLCCEEPQFNCDNDPDYKAGCPENQMECNIFSDINYLHCQSSCGWCDKTSKPCFDNLSPPACSNYKIIFQDLCSMPEVSVQCEKTCEVCIPNKHQSHLFRCSIWAANGFCEDVFYTLAGADTKYWKRTCGLC</sequence>
<reference evidence="2" key="1">
    <citation type="submission" date="2023-10" db="EMBL/GenBank/DDBJ databases">
        <title>Genome assembly of Pristionchus species.</title>
        <authorList>
            <person name="Yoshida K."/>
            <person name="Sommer R.J."/>
        </authorList>
    </citation>
    <scope>NUCLEOTIDE SEQUENCE</scope>
    <source>
        <strain evidence="2">RS0144</strain>
    </source>
</reference>
<keyword evidence="1" id="KW-0732">Signal</keyword>
<comment type="caution">
    <text evidence="2">The sequence shown here is derived from an EMBL/GenBank/DDBJ whole genome shotgun (WGS) entry which is preliminary data.</text>
</comment>
<dbReference type="PANTHER" id="PTHR21724:SF108">
    <property type="entry name" value="SHKT DOMAIN-CONTAINING PROTEIN"/>
    <property type="match status" value="1"/>
</dbReference>
<name>A0AAV5ST21_9BILA</name>
<dbReference type="EMBL" id="BTSX01000002">
    <property type="protein sequence ID" value="GMS86225.1"/>
    <property type="molecule type" value="Genomic_DNA"/>
</dbReference>
<feature type="chain" id="PRO_5043786637" description="ShK domain-containing protein" evidence="1">
    <location>
        <begin position="21"/>
        <end position="207"/>
    </location>
</feature>
<dbReference type="Proteomes" id="UP001432027">
    <property type="component" value="Unassembled WGS sequence"/>
</dbReference>
<dbReference type="PANTHER" id="PTHR21724">
    <property type="entry name" value="SHKT DOMAIN-CONTAINING PROTEIN"/>
    <property type="match status" value="1"/>
</dbReference>
<feature type="signal peptide" evidence="1">
    <location>
        <begin position="1"/>
        <end position="20"/>
    </location>
</feature>
<evidence type="ECO:0000256" key="1">
    <source>
        <dbReference type="SAM" id="SignalP"/>
    </source>
</evidence>
<keyword evidence="3" id="KW-1185">Reference proteome</keyword>